<accession>A0AAW7XIC1</accession>
<dbReference type="EMBL" id="JAUOPG010000002">
    <property type="protein sequence ID" value="MDO6452723.1"/>
    <property type="molecule type" value="Genomic_DNA"/>
</dbReference>
<proteinExistence type="inferred from homology"/>
<dbReference type="InterPro" id="IPR042175">
    <property type="entry name" value="Cell/Rod_MreC_2"/>
</dbReference>
<evidence type="ECO:0000256" key="8">
    <source>
        <dbReference type="SAM" id="Phobius"/>
    </source>
</evidence>
<dbReference type="GO" id="GO:0008360">
    <property type="term" value="P:regulation of cell shape"/>
    <property type="evidence" value="ECO:0007669"/>
    <property type="project" value="UniProtKB-KW"/>
</dbReference>
<evidence type="ECO:0000313" key="10">
    <source>
        <dbReference type="EMBL" id="MDO6452723.1"/>
    </source>
</evidence>
<evidence type="ECO:0000256" key="2">
    <source>
        <dbReference type="ARBA" id="ARBA00013855"/>
    </source>
</evidence>
<dbReference type="RefSeq" id="WP_303477194.1">
    <property type="nucleotide sequence ID" value="NZ_CAXPFL010000006.1"/>
</dbReference>
<feature type="coiled-coil region" evidence="6">
    <location>
        <begin position="69"/>
        <end position="106"/>
    </location>
</feature>
<organism evidence="10 11">
    <name type="scientific">Neptunomonas phycophila</name>
    <dbReference type="NCBI Taxonomy" id="1572645"/>
    <lineage>
        <taxon>Bacteria</taxon>
        <taxon>Pseudomonadati</taxon>
        <taxon>Pseudomonadota</taxon>
        <taxon>Gammaproteobacteria</taxon>
        <taxon>Oceanospirillales</taxon>
        <taxon>Oceanospirillaceae</taxon>
        <taxon>Neptunomonas</taxon>
    </lineage>
</organism>
<evidence type="ECO:0000256" key="4">
    <source>
        <dbReference type="ARBA" id="ARBA00032089"/>
    </source>
</evidence>
<name>A0AAW7XIC1_9GAMM</name>
<evidence type="ECO:0000256" key="5">
    <source>
        <dbReference type="PIRNR" id="PIRNR038471"/>
    </source>
</evidence>
<dbReference type="Pfam" id="PF04085">
    <property type="entry name" value="MreC"/>
    <property type="match status" value="1"/>
</dbReference>
<keyword evidence="8" id="KW-0812">Transmembrane</keyword>
<sequence length="299" mass="32882">MKPIFKGGIPRLFFLILVVVSIVFMITDNSDSKAREAKSYLSLLLTPIQWLVDLPSRMADDVSDVLVSRRSLAKENEQLRSDVISLDQQVQQMASLTAENIRLRELLNGRERIPNEVKLAELIGVNPDPFQHQIILGKGSEDDVFIGQPVLDAGGVLGQVVEVSHYTCRVMLITDARHALPVEIIRNGFRSIALGKGTMGELELEHVPDTADVREGDLLVTSGLGKRFPYGYPVAQIVSVVRDPGQPFAIVKAVPSARLDKSRHLLLVEPAPIVPEEPAESDMLETPEDVQSQETPANG</sequence>
<feature type="compositionally biased region" description="Acidic residues" evidence="7">
    <location>
        <begin position="277"/>
        <end position="288"/>
    </location>
</feature>
<keyword evidence="8" id="KW-0472">Membrane</keyword>
<dbReference type="Proteomes" id="UP001169862">
    <property type="component" value="Unassembled WGS sequence"/>
</dbReference>
<gene>
    <name evidence="10" type="primary">mreC</name>
    <name evidence="10" type="ORF">Q4490_04010</name>
</gene>
<protein>
    <recommendedName>
        <fullName evidence="2 5">Cell shape-determining protein MreC</fullName>
    </recommendedName>
    <alternativeName>
        <fullName evidence="4 5">Cell shape protein MreC</fullName>
    </alternativeName>
</protein>
<dbReference type="PANTHER" id="PTHR34138">
    <property type="entry name" value="CELL SHAPE-DETERMINING PROTEIN MREC"/>
    <property type="match status" value="1"/>
</dbReference>
<dbReference type="InterPro" id="IPR007221">
    <property type="entry name" value="MreC"/>
</dbReference>
<evidence type="ECO:0000256" key="7">
    <source>
        <dbReference type="SAM" id="MobiDB-lite"/>
    </source>
</evidence>
<evidence type="ECO:0000259" key="9">
    <source>
        <dbReference type="Pfam" id="PF04085"/>
    </source>
</evidence>
<dbReference type="Gene3D" id="2.40.10.350">
    <property type="entry name" value="Rod shape-determining protein MreC, domain 2"/>
    <property type="match status" value="1"/>
</dbReference>
<keyword evidence="3 5" id="KW-0133">Cell shape</keyword>
<evidence type="ECO:0000313" key="11">
    <source>
        <dbReference type="Proteomes" id="UP001169862"/>
    </source>
</evidence>
<dbReference type="AlphaFoldDB" id="A0AAW7XIC1"/>
<reference evidence="10" key="1">
    <citation type="submission" date="2023-07" db="EMBL/GenBank/DDBJ databases">
        <title>Genome content predicts the carbon catabolic preferences of heterotrophic bacteria.</title>
        <authorList>
            <person name="Gralka M."/>
        </authorList>
    </citation>
    <scope>NUCLEOTIDE SEQUENCE</scope>
    <source>
        <strain evidence="10">I2M16</strain>
    </source>
</reference>
<feature type="transmembrane region" description="Helical" evidence="8">
    <location>
        <begin position="12"/>
        <end position="27"/>
    </location>
</feature>
<dbReference type="FunFam" id="2.40.10.350:FF:000002">
    <property type="entry name" value="Cell shape-determining protein MreC"/>
    <property type="match status" value="1"/>
</dbReference>
<dbReference type="Gene3D" id="2.40.10.340">
    <property type="entry name" value="Rod shape-determining protein MreC, domain 1"/>
    <property type="match status" value="1"/>
</dbReference>
<dbReference type="GO" id="GO:0005886">
    <property type="term" value="C:plasma membrane"/>
    <property type="evidence" value="ECO:0007669"/>
    <property type="project" value="TreeGrafter"/>
</dbReference>
<dbReference type="InterPro" id="IPR042177">
    <property type="entry name" value="Cell/Rod_1"/>
</dbReference>
<feature type="domain" description="Rod shape-determining protein MreC beta-barrel core" evidence="9">
    <location>
        <begin position="123"/>
        <end position="268"/>
    </location>
</feature>
<evidence type="ECO:0000256" key="1">
    <source>
        <dbReference type="ARBA" id="ARBA00009369"/>
    </source>
</evidence>
<dbReference type="PANTHER" id="PTHR34138:SF1">
    <property type="entry name" value="CELL SHAPE-DETERMINING PROTEIN MREC"/>
    <property type="match status" value="1"/>
</dbReference>
<dbReference type="InterPro" id="IPR055342">
    <property type="entry name" value="MreC_beta-barrel_core"/>
</dbReference>
<dbReference type="PIRSF" id="PIRSF038471">
    <property type="entry name" value="MreC"/>
    <property type="match status" value="1"/>
</dbReference>
<feature type="region of interest" description="Disordered" evidence="7">
    <location>
        <begin position="273"/>
        <end position="299"/>
    </location>
</feature>
<feature type="compositionally biased region" description="Polar residues" evidence="7">
    <location>
        <begin position="289"/>
        <end position="299"/>
    </location>
</feature>
<comment type="function">
    <text evidence="5">Involved in formation and maintenance of cell shape.</text>
</comment>
<evidence type="ECO:0000256" key="3">
    <source>
        <dbReference type="ARBA" id="ARBA00022960"/>
    </source>
</evidence>
<keyword evidence="8" id="KW-1133">Transmembrane helix</keyword>
<comment type="similarity">
    <text evidence="1 5">Belongs to the MreC family.</text>
</comment>
<keyword evidence="6" id="KW-0175">Coiled coil</keyword>
<evidence type="ECO:0000256" key="6">
    <source>
        <dbReference type="SAM" id="Coils"/>
    </source>
</evidence>
<dbReference type="NCBIfam" id="TIGR00219">
    <property type="entry name" value="mreC"/>
    <property type="match status" value="1"/>
</dbReference>
<comment type="caution">
    <text evidence="10">The sequence shown here is derived from an EMBL/GenBank/DDBJ whole genome shotgun (WGS) entry which is preliminary data.</text>
</comment>